<name>A0A9P0YSF6_CUSEU</name>
<dbReference type="Proteomes" id="UP001152484">
    <property type="component" value="Unassembled WGS sequence"/>
</dbReference>
<dbReference type="EMBL" id="CAMAPE010000008">
    <property type="protein sequence ID" value="CAH9073530.1"/>
    <property type="molecule type" value="Genomic_DNA"/>
</dbReference>
<reference evidence="2" key="1">
    <citation type="submission" date="2022-07" db="EMBL/GenBank/DDBJ databases">
        <authorList>
            <person name="Macas J."/>
            <person name="Novak P."/>
            <person name="Neumann P."/>
        </authorList>
    </citation>
    <scope>NUCLEOTIDE SEQUENCE</scope>
</reference>
<protein>
    <submittedName>
        <fullName evidence="2">Uncharacterized protein</fullName>
    </submittedName>
</protein>
<comment type="caution">
    <text evidence="2">The sequence shown here is derived from an EMBL/GenBank/DDBJ whole genome shotgun (WGS) entry which is preliminary data.</text>
</comment>
<feature type="compositionally biased region" description="Basic residues" evidence="1">
    <location>
        <begin position="71"/>
        <end position="82"/>
    </location>
</feature>
<proteinExistence type="predicted"/>
<accession>A0A9P0YSF6</accession>
<feature type="region of interest" description="Disordered" evidence="1">
    <location>
        <begin position="57"/>
        <end position="82"/>
    </location>
</feature>
<gene>
    <name evidence="2" type="ORF">CEURO_LOCUS4844</name>
</gene>
<dbReference type="OrthoDB" id="1312267at2759"/>
<keyword evidence="3" id="KW-1185">Reference proteome</keyword>
<evidence type="ECO:0000256" key="1">
    <source>
        <dbReference type="SAM" id="MobiDB-lite"/>
    </source>
</evidence>
<evidence type="ECO:0000313" key="3">
    <source>
        <dbReference type="Proteomes" id="UP001152484"/>
    </source>
</evidence>
<evidence type="ECO:0000313" key="2">
    <source>
        <dbReference type="EMBL" id="CAH9073530.1"/>
    </source>
</evidence>
<sequence length="143" mass="16063">MKSIKVEDEYQATTHYCYNDKVDMVTKGGSSIPSSGQIKKSVRFDEGCNQVIFFTPTEDETRHTKPPPSTRHTKPPMQQKKKAVGGCACGTLTHSSSLKCRLHRNRWASTPLKITSRRPGSVDDSQISQFTRFGRAILKSLQF</sequence>
<organism evidence="2 3">
    <name type="scientific">Cuscuta europaea</name>
    <name type="common">European dodder</name>
    <dbReference type="NCBI Taxonomy" id="41803"/>
    <lineage>
        <taxon>Eukaryota</taxon>
        <taxon>Viridiplantae</taxon>
        <taxon>Streptophyta</taxon>
        <taxon>Embryophyta</taxon>
        <taxon>Tracheophyta</taxon>
        <taxon>Spermatophyta</taxon>
        <taxon>Magnoliopsida</taxon>
        <taxon>eudicotyledons</taxon>
        <taxon>Gunneridae</taxon>
        <taxon>Pentapetalae</taxon>
        <taxon>asterids</taxon>
        <taxon>lamiids</taxon>
        <taxon>Solanales</taxon>
        <taxon>Convolvulaceae</taxon>
        <taxon>Cuscuteae</taxon>
        <taxon>Cuscuta</taxon>
        <taxon>Cuscuta subgen. Cuscuta</taxon>
    </lineage>
</organism>
<dbReference type="AlphaFoldDB" id="A0A9P0YSF6"/>